<dbReference type="PANTHER" id="PTHR16128">
    <property type="entry name" value="FAD/NAD(P)-BINDING OXIDOREDUCTASE FAMILY PROTEIN"/>
    <property type="match status" value="1"/>
</dbReference>
<accession>A0ABP9HI19</accession>
<dbReference type="InterPro" id="IPR036188">
    <property type="entry name" value="FAD/NAD-bd_sf"/>
</dbReference>
<dbReference type="Gene3D" id="3.50.50.60">
    <property type="entry name" value="FAD/NAD(P)-binding domain"/>
    <property type="match status" value="1"/>
</dbReference>
<protein>
    <submittedName>
        <fullName evidence="2">NAD(P)-binding protein</fullName>
    </submittedName>
</protein>
<comment type="caution">
    <text evidence="2">The sequence shown here is derived from an EMBL/GenBank/DDBJ whole genome shotgun (WGS) entry which is preliminary data.</text>
</comment>
<dbReference type="Pfam" id="PF13450">
    <property type="entry name" value="NAD_binding_8"/>
    <property type="match status" value="1"/>
</dbReference>
<name>A0ABP9HI19_9ACTN</name>
<sequence>MAATGVVVVGAGVSGTACARELDAAGVPVRLLDRGRAPGGRMASRRLPVPGADGVRPVDIGASYFTASGEEFGAVVAGWRARGLAREWARSFHVVTGTARAGARLGGPTEPGPVRWAAPGGLRSLVADLQDGLDVRLAHDVEAVDAASGSPQVDGEPAAAVVLAMPDPQAGDLLPADVAQRLDVSGRWDWRPCIAVAAGWAQRWWPPLDGAFVNDSDVLTFLADDGARRGDGAPVLVAHTAPELSAAALDDPPAVVPTVLAELEALLSDGPVGEPEWVRAHRWSLAQPLRQHADSPFGWDEASGIGVCGDAWGPVSRVEGAYLSGRALGRHLAQRLG</sequence>
<evidence type="ECO:0000313" key="3">
    <source>
        <dbReference type="Proteomes" id="UP001501195"/>
    </source>
</evidence>
<dbReference type="RefSeq" id="WP_345711407.1">
    <property type="nucleotide sequence ID" value="NZ_BAABIL010000139.1"/>
</dbReference>
<dbReference type="PANTHER" id="PTHR16128:SF5">
    <property type="entry name" value="FAD_NAD(P)-BINDING OXIDOREDUCTASE FAMILY PROTEIN"/>
    <property type="match status" value="1"/>
</dbReference>
<reference evidence="3" key="1">
    <citation type="journal article" date="2019" name="Int. J. Syst. Evol. Microbiol.">
        <title>The Global Catalogue of Microorganisms (GCM) 10K type strain sequencing project: providing services to taxonomists for standard genome sequencing and annotation.</title>
        <authorList>
            <consortium name="The Broad Institute Genomics Platform"/>
            <consortium name="The Broad Institute Genome Sequencing Center for Infectious Disease"/>
            <person name="Wu L."/>
            <person name="Ma J."/>
        </authorList>
    </citation>
    <scope>NUCLEOTIDE SEQUENCE [LARGE SCALE GENOMIC DNA]</scope>
    <source>
        <strain evidence="3">JCM 18126</strain>
    </source>
</reference>
<gene>
    <name evidence="2" type="ORF">GCM10023225_11270</name>
</gene>
<dbReference type="SUPFAM" id="SSF51905">
    <property type="entry name" value="FAD/NAD(P)-binding domain"/>
    <property type="match status" value="1"/>
</dbReference>
<dbReference type="EMBL" id="BAABIL010000139">
    <property type="protein sequence ID" value="GAA4971131.1"/>
    <property type="molecule type" value="Genomic_DNA"/>
</dbReference>
<feature type="domain" description="Amine oxidase" evidence="1">
    <location>
        <begin position="116"/>
        <end position="326"/>
    </location>
</feature>
<evidence type="ECO:0000313" key="2">
    <source>
        <dbReference type="EMBL" id="GAA4971131.1"/>
    </source>
</evidence>
<dbReference type="Pfam" id="PF01593">
    <property type="entry name" value="Amino_oxidase"/>
    <property type="match status" value="1"/>
</dbReference>
<proteinExistence type="predicted"/>
<keyword evidence="3" id="KW-1185">Reference proteome</keyword>
<dbReference type="Proteomes" id="UP001501195">
    <property type="component" value="Unassembled WGS sequence"/>
</dbReference>
<dbReference type="InterPro" id="IPR002937">
    <property type="entry name" value="Amino_oxidase"/>
</dbReference>
<organism evidence="2 3">
    <name type="scientific">Kineococcus glutinatus</name>
    <dbReference type="NCBI Taxonomy" id="1070872"/>
    <lineage>
        <taxon>Bacteria</taxon>
        <taxon>Bacillati</taxon>
        <taxon>Actinomycetota</taxon>
        <taxon>Actinomycetes</taxon>
        <taxon>Kineosporiales</taxon>
        <taxon>Kineosporiaceae</taxon>
        <taxon>Kineococcus</taxon>
    </lineage>
</organism>
<evidence type="ECO:0000259" key="1">
    <source>
        <dbReference type="Pfam" id="PF01593"/>
    </source>
</evidence>
<dbReference type="Gene3D" id="3.90.660.10">
    <property type="match status" value="1"/>
</dbReference>